<dbReference type="OrthoDB" id="7542335at2"/>
<keyword evidence="2" id="KW-1185">Reference proteome</keyword>
<reference evidence="1 2" key="1">
    <citation type="journal article" date="2010" name="J. Bacteriol.">
        <title>Genome sequence of the dioxin-mineralizing bacterium Sphingomonas wittichii RW1.</title>
        <authorList>
            <person name="Miller T.R."/>
            <person name="Delcher A.L."/>
            <person name="Salzberg S.L."/>
            <person name="Saunders E."/>
            <person name="Detter J.C."/>
            <person name="Halden R.U."/>
        </authorList>
    </citation>
    <scope>NUCLEOTIDE SEQUENCE [LARGE SCALE GENOMIC DNA]</scope>
    <source>
        <strain evidence="2">DSM 6014 / CCUG 31198 / JCM 15750 / NBRC 105917 / EY 4224 / RW1</strain>
    </source>
</reference>
<evidence type="ECO:0000313" key="1">
    <source>
        <dbReference type="EMBL" id="ABQ68544.1"/>
    </source>
</evidence>
<evidence type="ECO:0008006" key="3">
    <source>
        <dbReference type="Google" id="ProtNLM"/>
    </source>
</evidence>
<dbReference type="KEGG" id="swi:Swit_2185"/>
<sequence>MSENVIDITNVAMLLKVETTEGVDAAPTAADAFPFETDGYSYNSPFASEASNEATGTKVAGAPLIVGQPAEISIRVRLKGANATYTSTVKPPHHALLTIAGWRGLFTAAVAAAALTAGTTNSATLGASFSSTARAYLGMPLIMSGLAAGAHPLVIEYTAGRLATLTDEFATPLTIGSSAEIAANWTYAGTSPQDAAARLTDEPTGTLYIYEDGNLLKFVACRASLDSLSADTAKPGFATFKLMGIFAGETSAAIPSGIALPAHSAPTLVQGLTGVSPAFSVNRKPLMISNFSLADAAELSSMEDPNTNFGFGSGLIGGRVPMLSCDPAKTHVAVRSTLADMQNKAQFCGAVRFLGAAGNRIAITLPLMQTAKSDPALRGKKRAEQNDYRLMTNGRDAQGRTTEKILCFY</sequence>
<organism evidence="1 2">
    <name type="scientific">Rhizorhabdus wittichii (strain DSM 6014 / CCUG 31198 / JCM 15750 / NBRC 105917 / EY 4224 / RW1)</name>
    <name type="common">Sphingomonas wittichii</name>
    <dbReference type="NCBI Taxonomy" id="392499"/>
    <lineage>
        <taxon>Bacteria</taxon>
        <taxon>Pseudomonadati</taxon>
        <taxon>Pseudomonadota</taxon>
        <taxon>Alphaproteobacteria</taxon>
        <taxon>Sphingomonadales</taxon>
        <taxon>Sphingomonadaceae</taxon>
        <taxon>Rhizorhabdus</taxon>
    </lineage>
</organism>
<proteinExistence type="predicted"/>
<dbReference type="Proteomes" id="UP000001989">
    <property type="component" value="Chromosome"/>
</dbReference>
<protein>
    <recommendedName>
        <fullName evidence="3">Phage tail protein</fullName>
    </recommendedName>
</protein>
<dbReference type="AlphaFoldDB" id="A0A9J9HBS6"/>
<name>A0A9J9HBS6_RHIWR</name>
<evidence type="ECO:0000313" key="2">
    <source>
        <dbReference type="Proteomes" id="UP000001989"/>
    </source>
</evidence>
<gene>
    <name evidence="1" type="ordered locus">Swit_2185</name>
</gene>
<dbReference type="EMBL" id="CP000699">
    <property type="protein sequence ID" value="ABQ68544.1"/>
    <property type="molecule type" value="Genomic_DNA"/>
</dbReference>
<accession>A0A9J9HBS6</accession>